<feature type="domain" description="Fibronectin type-III" evidence="18">
    <location>
        <begin position="40"/>
        <end position="118"/>
    </location>
</feature>
<dbReference type="InterPro" id="IPR013783">
    <property type="entry name" value="Ig-like_fold"/>
</dbReference>
<keyword evidence="7 17" id="KW-1133">Transmembrane helix</keyword>
<keyword evidence="3" id="KW-1003">Cell membrane</keyword>
<dbReference type="GO" id="GO:0005886">
    <property type="term" value="C:plasma membrane"/>
    <property type="evidence" value="ECO:0007669"/>
    <property type="project" value="UniProtKB-SubCell"/>
</dbReference>
<evidence type="ECO:0000256" key="5">
    <source>
        <dbReference type="ARBA" id="ARBA00022692"/>
    </source>
</evidence>
<feature type="region of interest" description="Disordered" evidence="16">
    <location>
        <begin position="481"/>
        <end position="523"/>
    </location>
</feature>
<comment type="function">
    <text evidence="12">Together with IFNAR1, forms the heterodimeric receptor for type I interferons (including interferons alpha, beta, epsilon, omega and kappa). Type I interferon binding activates the JAK-STAT signaling cascade, resulting in transcriptional activation or repression of interferon-regulated genes that encode the effectors of the interferon response. Mechanistically, type I interferon-binding brings the IFNAR1 and IFNAR2 subunits into close proximity with one another, driving their associated Janus kinases (JAKs) (TYK2 bound to IFNAR1 and JAK1 bound to IFNAR2) to cross-phosphorylate one another. The activated kinases phosphorylate specific tyrosine residues on the intracellular domains of IFNAR1 and IFNAR2, forming docking sites for the STAT transcription factors (STAT1, STAT2 and STAT). STAT proteins are then phosphorylated by the JAKs, promoting their translocation into the nucleus to regulate expression of interferon-regulated genes.</text>
</comment>
<dbReference type="PANTHER" id="PTHR20859">
    <property type="entry name" value="INTERFERON/INTERLEUKIN RECEPTOR"/>
    <property type="match status" value="1"/>
</dbReference>
<evidence type="ECO:0000256" key="12">
    <source>
        <dbReference type="ARBA" id="ARBA00057968"/>
    </source>
</evidence>
<dbReference type="Gene3D" id="2.60.40.10">
    <property type="entry name" value="Immunoglobulins"/>
    <property type="match status" value="2"/>
</dbReference>
<reference evidence="20 21" key="1">
    <citation type="submission" date="2019-05" db="EMBL/GenBank/DDBJ databases">
        <title>A Chromosome-scale Meerkat (S. suricatta) Genome Assembly.</title>
        <authorList>
            <person name="Dudchenko O."/>
            <person name="Lieberman Aiden E."/>
            <person name="Tung J."/>
            <person name="Barreiro L.B."/>
            <person name="Clutton-Brock T.H."/>
        </authorList>
    </citation>
    <scope>NUCLEOTIDE SEQUENCE [LARGE SCALE GENOMIC DNA]</scope>
</reference>
<dbReference type="Pfam" id="PF09294">
    <property type="entry name" value="Interfer-bind"/>
    <property type="match status" value="1"/>
</dbReference>
<dbReference type="GO" id="GO:0005615">
    <property type="term" value="C:extracellular space"/>
    <property type="evidence" value="ECO:0007669"/>
    <property type="project" value="UniProtKB-ARBA"/>
</dbReference>
<evidence type="ECO:0000256" key="8">
    <source>
        <dbReference type="ARBA" id="ARBA00023136"/>
    </source>
</evidence>
<dbReference type="FunFam" id="2.60.40.10:FF:000909">
    <property type="entry name" value="Interferon alpha/beta receptor 2"/>
    <property type="match status" value="1"/>
</dbReference>
<evidence type="ECO:0000313" key="21">
    <source>
        <dbReference type="Proteomes" id="UP000472268"/>
    </source>
</evidence>
<evidence type="ECO:0000313" key="20">
    <source>
        <dbReference type="Ensembl" id="ENSSSUP00005003386.1"/>
    </source>
</evidence>
<dbReference type="PANTHER" id="PTHR20859:SF84">
    <property type="entry name" value="INTERFERON ALPHA_BETA RECEPTOR 2"/>
    <property type="match status" value="1"/>
</dbReference>
<comment type="subcellular location">
    <subcellularLocation>
        <location evidence="1">Cell membrane</location>
        <topology evidence="1">Single-pass type I membrane protein</topology>
    </subcellularLocation>
</comment>
<evidence type="ECO:0000256" key="14">
    <source>
        <dbReference type="ARBA" id="ARBA00068670"/>
    </source>
</evidence>
<evidence type="ECO:0000256" key="1">
    <source>
        <dbReference type="ARBA" id="ARBA00004251"/>
    </source>
</evidence>
<dbReference type="GO" id="GO:0042018">
    <property type="term" value="F:interleukin-22 receptor activity"/>
    <property type="evidence" value="ECO:0007669"/>
    <property type="project" value="TreeGrafter"/>
</dbReference>
<evidence type="ECO:0000256" key="16">
    <source>
        <dbReference type="SAM" id="MobiDB-lite"/>
    </source>
</evidence>
<comment type="similarity">
    <text evidence="2">Belongs to the type II cytokine receptor family.</text>
</comment>
<dbReference type="OrthoDB" id="8947665at2759"/>
<dbReference type="InterPro" id="IPR015373">
    <property type="entry name" value="Interferon/interleukin_rcp_dom"/>
</dbReference>
<sequence>MLWSQNTSWIRLHHLYPVVYIIGLMVGVVSAWPGLPDESCTLKVTFRNFRLILSWELKNHSIAPTHYTLWYTIMSKPDDMKIVEPCSNITASFCDLTNVWEVLSETYITRVDGFRGNTMLVSCVSDFFLGAHVSLEAPEFNIVGFTDRIKVIVKFPPVIPKILNEEILQFYLQLIIEEQSGKIVKKHHPKLNGNISGNFTYVIDKLIPNTNYCVSVYFKFKDTGGINRSPVKCTFLQPGQETESSESAKIGGIITMFLMAAVFISTIIILKRVGYICLRNEFPKVLNFRNLSSWVFLEKPPLEAVASVEVIHINRKKKVWGYNYDEESDNDEEVTSPTSGGGYTTHGLTRLLGLASASSATLEDGIEPDAEDPDQSEPEADTEPLMAARPSPERVECCTRGAYEGGGRLLQDPVSEDQDDNDSSSTEEPGDKITFNVNLNSVFVRVLDDDSEVPPTLPSFLEETANLEDSDETEVSFLAASGEGTQPPFASPSAECPWPEDALSNESSSSESDADIGDGYIMR</sequence>
<name>A0A673T399_SURSU</name>
<dbReference type="FunFam" id="2.60.40.10:FF:001156">
    <property type="entry name" value="Interferon alpha/beta receptor 2"/>
    <property type="match status" value="1"/>
</dbReference>
<keyword evidence="6" id="KW-0732">Signal</keyword>
<keyword evidence="10" id="KW-0675">Receptor</keyword>
<comment type="subunit">
    <text evidence="13">Heterodimer with IFNAR1; forming the receptor for type I interferon. Interacts with the transcriptional factors STAT1 and STAT2. Interacts with JAK1. Interacts with USP18; indirectly via STAT2, it negatively regulates the assembly of the ternary interferon-IFNAR1-IFNAR2 complex and therefore type I interferon signaling.</text>
</comment>
<keyword evidence="21" id="KW-1185">Reference proteome</keyword>
<dbReference type="InterPro" id="IPR003961">
    <property type="entry name" value="FN3_dom"/>
</dbReference>
<dbReference type="Ensembl" id="ENSSSUT00005003943.1">
    <property type="protein sequence ID" value="ENSSSUP00005003386.1"/>
    <property type="gene ID" value="ENSSSUG00005002255.1"/>
</dbReference>
<evidence type="ECO:0000256" key="15">
    <source>
        <dbReference type="ARBA" id="ARBA00076545"/>
    </source>
</evidence>
<evidence type="ECO:0000256" key="10">
    <source>
        <dbReference type="ARBA" id="ARBA00023170"/>
    </source>
</evidence>
<dbReference type="GeneID" id="115291544"/>
<gene>
    <name evidence="20" type="primary">IFNAR2</name>
</gene>
<protein>
    <recommendedName>
        <fullName evidence="14">Interferon alpha/beta receptor 2</fullName>
    </recommendedName>
    <alternativeName>
        <fullName evidence="15">Type I interferon receptor 2</fullName>
    </alternativeName>
</protein>
<dbReference type="OMA" id="DWQCTHA"/>
<evidence type="ECO:0000256" key="6">
    <source>
        <dbReference type="ARBA" id="ARBA00022729"/>
    </source>
</evidence>
<evidence type="ECO:0000256" key="3">
    <source>
        <dbReference type="ARBA" id="ARBA00022475"/>
    </source>
</evidence>
<dbReference type="AlphaFoldDB" id="A0A673T399"/>
<dbReference type="RefSeq" id="XP_029794900.1">
    <property type="nucleotide sequence ID" value="XM_029939040.1"/>
</dbReference>
<feature type="compositionally biased region" description="Acidic residues" evidence="16">
    <location>
        <begin position="364"/>
        <end position="382"/>
    </location>
</feature>
<dbReference type="InterPro" id="IPR036116">
    <property type="entry name" value="FN3_sf"/>
</dbReference>
<evidence type="ECO:0000256" key="9">
    <source>
        <dbReference type="ARBA" id="ARBA00023157"/>
    </source>
</evidence>
<dbReference type="GO" id="GO:0004905">
    <property type="term" value="F:type I interferon receptor activity"/>
    <property type="evidence" value="ECO:0007669"/>
    <property type="project" value="TreeGrafter"/>
</dbReference>
<organism evidence="20 21">
    <name type="scientific">Suricata suricatta</name>
    <name type="common">Meerkat</name>
    <dbReference type="NCBI Taxonomy" id="37032"/>
    <lineage>
        <taxon>Eukaryota</taxon>
        <taxon>Metazoa</taxon>
        <taxon>Chordata</taxon>
        <taxon>Craniata</taxon>
        <taxon>Vertebrata</taxon>
        <taxon>Euteleostomi</taxon>
        <taxon>Mammalia</taxon>
        <taxon>Eutheria</taxon>
        <taxon>Laurasiatheria</taxon>
        <taxon>Carnivora</taxon>
        <taxon>Feliformia</taxon>
        <taxon>Herpestidae</taxon>
        <taxon>Suricata</taxon>
    </lineage>
</organism>
<reference evidence="20" key="3">
    <citation type="submission" date="2025-09" db="UniProtKB">
        <authorList>
            <consortium name="Ensembl"/>
        </authorList>
    </citation>
    <scope>IDENTIFICATION</scope>
</reference>
<evidence type="ECO:0000256" key="17">
    <source>
        <dbReference type="SAM" id="Phobius"/>
    </source>
</evidence>
<evidence type="ECO:0000256" key="4">
    <source>
        <dbReference type="ARBA" id="ARBA00022553"/>
    </source>
</evidence>
<dbReference type="Proteomes" id="UP000472268">
    <property type="component" value="Chromosome 5"/>
</dbReference>
<evidence type="ECO:0000259" key="19">
    <source>
        <dbReference type="Pfam" id="PF09294"/>
    </source>
</evidence>
<evidence type="ECO:0000259" key="18">
    <source>
        <dbReference type="Pfam" id="PF01108"/>
    </source>
</evidence>
<keyword evidence="11" id="KW-0325">Glycoprotein</keyword>
<evidence type="ECO:0000256" key="11">
    <source>
        <dbReference type="ARBA" id="ARBA00023180"/>
    </source>
</evidence>
<reference evidence="20" key="2">
    <citation type="submission" date="2025-08" db="UniProtKB">
        <authorList>
            <consortium name="Ensembl"/>
        </authorList>
    </citation>
    <scope>IDENTIFICATION</scope>
</reference>
<keyword evidence="4" id="KW-0597">Phosphoprotein</keyword>
<dbReference type="InterPro" id="IPR050650">
    <property type="entry name" value="Type-II_Cytokine-TF_Rcpt"/>
</dbReference>
<evidence type="ECO:0000256" key="7">
    <source>
        <dbReference type="ARBA" id="ARBA00022989"/>
    </source>
</evidence>
<feature type="region of interest" description="Disordered" evidence="16">
    <location>
        <begin position="361"/>
        <end position="433"/>
    </location>
</feature>
<keyword evidence="8 17" id="KW-0472">Membrane</keyword>
<keyword evidence="5 17" id="KW-0812">Transmembrane</keyword>
<proteinExistence type="inferred from homology"/>
<feature type="transmembrane region" description="Helical" evidence="17">
    <location>
        <begin position="12"/>
        <end position="35"/>
    </location>
</feature>
<evidence type="ECO:0000256" key="13">
    <source>
        <dbReference type="ARBA" id="ARBA00066130"/>
    </source>
</evidence>
<accession>A0A673T399</accession>
<dbReference type="Pfam" id="PF01108">
    <property type="entry name" value="Tissue_fac"/>
    <property type="match status" value="1"/>
</dbReference>
<dbReference type="CTD" id="3455"/>
<keyword evidence="9" id="KW-1015">Disulfide bond</keyword>
<feature type="domain" description="Interferon/interleukin receptor" evidence="19">
    <location>
        <begin position="135"/>
        <end position="236"/>
    </location>
</feature>
<dbReference type="SUPFAM" id="SSF49265">
    <property type="entry name" value="Fibronectin type III"/>
    <property type="match status" value="2"/>
</dbReference>
<evidence type="ECO:0000256" key="2">
    <source>
        <dbReference type="ARBA" id="ARBA00005399"/>
    </source>
</evidence>